<gene>
    <name evidence="1" type="ORF">SAMN04488519_103121</name>
</gene>
<keyword evidence="2" id="KW-1185">Reference proteome</keyword>
<evidence type="ECO:0000313" key="1">
    <source>
        <dbReference type="EMBL" id="SFO01855.1"/>
    </source>
</evidence>
<name>A0A1I5DRG4_9BACT</name>
<dbReference type="EMBL" id="FOVW01000003">
    <property type="protein sequence ID" value="SFO01855.1"/>
    <property type="molecule type" value="Genomic_DNA"/>
</dbReference>
<evidence type="ECO:0000313" key="2">
    <source>
        <dbReference type="Proteomes" id="UP000199564"/>
    </source>
</evidence>
<proteinExistence type="predicted"/>
<dbReference type="AlphaFoldDB" id="A0A1I5DRG4"/>
<dbReference type="Proteomes" id="UP000199564">
    <property type="component" value="Unassembled WGS sequence"/>
</dbReference>
<sequence>MHKARFVDLAFFFREFYGSLKSYKLQIFPTSDGGIHPRYSPGIGS</sequence>
<accession>A0A1I5DRG4</accession>
<reference evidence="2" key="1">
    <citation type="submission" date="2016-10" db="EMBL/GenBank/DDBJ databases">
        <authorList>
            <person name="Varghese N."/>
            <person name="Submissions S."/>
        </authorList>
    </citation>
    <scope>NUCLEOTIDE SEQUENCE [LARGE SCALE GENOMIC DNA]</scope>
    <source>
        <strain evidence="2">DSM 15282</strain>
    </source>
</reference>
<organism evidence="1 2">
    <name type="scientific">Algoriphagus ornithinivorans</name>
    <dbReference type="NCBI Taxonomy" id="226506"/>
    <lineage>
        <taxon>Bacteria</taxon>
        <taxon>Pseudomonadati</taxon>
        <taxon>Bacteroidota</taxon>
        <taxon>Cytophagia</taxon>
        <taxon>Cytophagales</taxon>
        <taxon>Cyclobacteriaceae</taxon>
        <taxon>Algoriphagus</taxon>
    </lineage>
</organism>
<protein>
    <submittedName>
        <fullName evidence="1">Uncharacterized protein</fullName>
    </submittedName>
</protein>